<protein>
    <submittedName>
        <fullName evidence="2">Uncharacterized protein</fullName>
    </submittedName>
</protein>
<sequence>MESNRLPFLLQAGVLVVLFATMLAITGKQLLCTKTAIRTSTGQNMKPLYNTTNGDPSEWHISKCRKVNFLQFTCAYRTTKNKNGHSVCLDIKRMRIVLNSLLFCILANACAMVLTFHHADYWKKKIRYLAIAGETLAVICALSWTEMYVQWSIDLLFNNYSCAHRSTLINWKLLRLNAIPQIPFIWWVALNLVWLNVILHAVIIVVTYTSWYCKTITVVNAGQLVKE</sequence>
<dbReference type="AlphaFoldDB" id="A0A085LK52"/>
<dbReference type="Proteomes" id="UP000030764">
    <property type="component" value="Unassembled WGS sequence"/>
</dbReference>
<feature type="transmembrane region" description="Helical" evidence="1">
    <location>
        <begin position="184"/>
        <end position="206"/>
    </location>
</feature>
<gene>
    <name evidence="2" type="ORF">M513_13777</name>
</gene>
<proteinExistence type="predicted"/>
<evidence type="ECO:0000313" key="2">
    <source>
        <dbReference type="EMBL" id="KFD45348.1"/>
    </source>
</evidence>
<keyword evidence="1" id="KW-1133">Transmembrane helix</keyword>
<keyword evidence="1" id="KW-0472">Membrane</keyword>
<accession>A0A085LK52</accession>
<reference evidence="2 3" key="1">
    <citation type="journal article" date="2014" name="Nat. Genet.">
        <title>Genome and transcriptome of the porcine whipworm Trichuris suis.</title>
        <authorList>
            <person name="Jex A.R."/>
            <person name="Nejsum P."/>
            <person name="Schwarz E.M."/>
            <person name="Hu L."/>
            <person name="Young N.D."/>
            <person name="Hall R.S."/>
            <person name="Korhonen P.K."/>
            <person name="Liao S."/>
            <person name="Thamsborg S."/>
            <person name="Xia J."/>
            <person name="Xu P."/>
            <person name="Wang S."/>
            <person name="Scheerlinck J.P."/>
            <person name="Hofmann A."/>
            <person name="Sternberg P.W."/>
            <person name="Wang J."/>
            <person name="Gasser R.B."/>
        </authorList>
    </citation>
    <scope>NUCLEOTIDE SEQUENCE [LARGE SCALE GENOMIC DNA]</scope>
    <source>
        <strain evidence="2">DCEP-RM93M</strain>
    </source>
</reference>
<keyword evidence="3" id="KW-1185">Reference proteome</keyword>
<dbReference type="EMBL" id="KL363540">
    <property type="protein sequence ID" value="KFD45348.1"/>
    <property type="molecule type" value="Genomic_DNA"/>
</dbReference>
<keyword evidence="1" id="KW-0812">Transmembrane</keyword>
<name>A0A085LK52_9BILA</name>
<evidence type="ECO:0000256" key="1">
    <source>
        <dbReference type="SAM" id="Phobius"/>
    </source>
</evidence>
<evidence type="ECO:0000313" key="3">
    <source>
        <dbReference type="Proteomes" id="UP000030764"/>
    </source>
</evidence>
<organism evidence="2 3">
    <name type="scientific">Trichuris suis</name>
    <name type="common">pig whipworm</name>
    <dbReference type="NCBI Taxonomy" id="68888"/>
    <lineage>
        <taxon>Eukaryota</taxon>
        <taxon>Metazoa</taxon>
        <taxon>Ecdysozoa</taxon>
        <taxon>Nematoda</taxon>
        <taxon>Enoplea</taxon>
        <taxon>Dorylaimia</taxon>
        <taxon>Trichinellida</taxon>
        <taxon>Trichuridae</taxon>
        <taxon>Trichuris</taxon>
    </lineage>
</organism>
<feature type="transmembrane region" description="Helical" evidence="1">
    <location>
        <begin position="96"/>
        <end position="116"/>
    </location>
</feature>